<accession>A0A9K3CRY2</accession>
<comment type="similarity">
    <text evidence="1">Belongs to the UPF0047 family.</text>
</comment>
<comment type="caution">
    <text evidence="2">The sequence shown here is derived from an EMBL/GenBank/DDBJ whole genome shotgun (WGS) entry which is preliminary data.</text>
</comment>
<dbReference type="InterPro" id="IPR035917">
    <property type="entry name" value="YjbQ-like_sf"/>
</dbReference>
<keyword evidence="3" id="KW-1185">Reference proteome</keyword>
<sequence>MGYVCEQVEFSFNKHSRGVHLVTDEVEARIGKALGKVRCGTCHLFILHTSASLSVNEGWDPSVRADVRTILDRLVPEKATYEHCYEGDDDMPAHMKSVLTGTSVTIPVTNGRLNMGQWQGVYLLEHRDGSHVRSCIATVQGSG</sequence>
<dbReference type="Proteomes" id="UP000265618">
    <property type="component" value="Unassembled WGS sequence"/>
</dbReference>
<dbReference type="SUPFAM" id="SSF111038">
    <property type="entry name" value="YjbQ-like"/>
    <property type="match status" value="1"/>
</dbReference>
<evidence type="ECO:0000313" key="2">
    <source>
        <dbReference type="EMBL" id="GIQ81323.1"/>
    </source>
</evidence>
<evidence type="ECO:0000256" key="1">
    <source>
        <dbReference type="ARBA" id="ARBA00005534"/>
    </source>
</evidence>
<dbReference type="OrthoDB" id="10255963at2759"/>
<dbReference type="InterPro" id="IPR001602">
    <property type="entry name" value="UPF0047_YjbQ-like"/>
</dbReference>
<reference evidence="2 3" key="1">
    <citation type="journal article" date="2018" name="PLoS ONE">
        <title>The draft genome of Kipferlia bialata reveals reductive genome evolution in fornicate parasites.</title>
        <authorList>
            <person name="Tanifuji G."/>
            <person name="Takabayashi S."/>
            <person name="Kume K."/>
            <person name="Takagi M."/>
            <person name="Nakayama T."/>
            <person name="Kamikawa R."/>
            <person name="Inagaki Y."/>
            <person name="Hashimoto T."/>
        </authorList>
    </citation>
    <scope>NUCLEOTIDE SEQUENCE [LARGE SCALE GENOMIC DNA]</scope>
    <source>
        <strain evidence="2">NY0173</strain>
    </source>
</reference>
<dbReference type="PIRSF" id="PIRSF004681">
    <property type="entry name" value="UCP004681"/>
    <property type="match status" value="1"/>
</dbReference>
<gene>
    <name evidence="2" type="ORF">KIPB_002265</name>
</gene>
<dbReference type="Gene3D" id="2.60.120.460">
    <property type="entry name" value="YjbQ-like"/>
    <property type="match status" value="1"/>
</dbReference>
<dbReference type="PANTHER" id="PTHR30615">
    <property type="entry name" value="UNCHARACTERIZED PROTEIN YJBQ-RELATED"/>
    <property type="match status" value="1"/>
</dbReference>
<dbReference type="Pfam" id="PF01894">
    <property type="entry name" value="YjbQ"/>
    <property type="match status" value="1"/>
</dbReference>
<evidence type="ECO:0008006" key="4">
    <source>
        <dbReference type="Google" id="ProtNLM"/>
    </source>
</evidence>
<dbReference type="NCBIfam" id="TIGR00149">
    <property type="entry name" value="TIGR00149_YjbQ"/>
    <property type="match status" value="1"/>
</dbReference>
<dbReference type="PANTHER" id="PTHR30615:SF8">
    <property type="entry name" value="UPF0047 PROTEIN C4A8.02C"/>
    <property type="match status" value="1"/>
</dbReference>
<name>A0A9K3CRY2_9EUKA</name>
<proteinExistence type="inferred from homology"/>
<dbReference type="AlphaFoldDB" id="A0A9K3CRY2"/>
<protein>
    <recommendedName>
        <fullName evidence="4">Secondary thiamine-phosphate synthase enzyme</fullName>
    </recommendedName>
</protein>
<organism evidence="2 3">
    <name type="scientific">Kipferlia bialata</name>
    <dbReference type="NCBI Taxonomy" id="797122"/>
    <lineage>
        <taxon>Eukaryota</taxon>
        <taxon>Metamonada</taxon>
        <taxon>Carpediemonas-like organisms</taxon>
        <taxon>Kipferlia</taxon>
    </lineage>
</organism>
<dbReference type="EMBL" id="BDIP01000362">
    <property type="protein sequence ID" value="GIQ81323.1"/>
    <property type="molecule type" value="Genomic_DNA"/>
</dbReference>
<evidence type="ECO:0000313" key="3">
    <source>
        <dbReference type="Proteomes" id="UP000265618"/>
    </source>
</evidence>